<protein>
    <submittedName>
        <fullName evidence="4">Ubiquinone/menaquinone biosynthesis C-methylase UbiE</fullName>
    </submittedName>
</protein>
<keyword evidence="1 4" id="KW-0489">Methyltransferase</keyword>
<reference evidence="4 5" key="1">
    <citation type="submission" date="2018-06" db="EMBL/GenBank/DDBJ databases">
        <title>Genomic Encyclopedia of Type Strains, Phase III (KMG-III): the genomes of soil and plant-associated and newly described type strains.</title>
        <authorList>
            <person name="Whitman W."/>
        </authorList>
    </citation>
    <scope>NUCLEOTIDE SEQUENCE [LARGE SCALE GENOMIC DNA]</scope>
    <source>
        <strain evidence="4 5">CGMCC 4.7090</strain>
    </source>
</reference>
<feature type="domain" description="Methyltransferase" evidence="3">
    <location>
        <begin position="28"/>
        <end position="121"/>
    </location>
</feature>
<dbReference type="RefSeq" id="WP_111647165.1">
    <property type="nucleotide sequence ID" value="NZ_JACHWI010000001.1"/>
</dbReference>
<evidence type="ECO:0000313" key="5">
    <source>
        <dbReference type="Proteomes" id="UP000249341"/>
    </source>
</evidence>
<organism evidence="4 5">
    <name type="scientific">Actinoplanes lutulentus</name>
    <dbReference type="NCBI Taxonomy" id="1287878"/>
    <lineage>
        <taxon>Bacteria</taxon>
        <taxon>Bacillati</taxon>
        <taxon>Actinomycetota</taxon>
        <taxon>Actinomycetes</taxon>
        <taxon>Micromonosporales</taxon>
        <taxon>Micromonosporaceae</taxon>
        <taxon>Actinoplanes</taxon>
    </lineage>
</organism>
<dbReference type="EMBL" id="QLMJ01000001">
    <property type="protein sequence ID" value="RAK43409.1"/>
    <property type="molecule type" value="Genomic_DNA"/>
</dbReference>
<dbReference type="InterPro" id="IPR029063">
    <property type="entry name" value="SAM-dependent_MTases_sf"/>
</dbReference>
<dbReference type="SUPFAM" id="SSF53335">
    <property type="entry name" value="S-adenosyl-L-methionine-dependent methyltransferases"/>
    <property type="match status" value="1"/>
</dbReference>
<comment type="caution">
    <text evidence="4">The sequence shown here is derived from an EMBL/GenBank/DDBJ whole genome shotgun (WGS) entry which is preliminary data.</text>
</comment>
<dbReference type="CDD" id="cd02440">
    <property type="entry name" value="AdoMet_MTases"/>
    <property type="match status" value="1"/>
</dbReference>
<dbReference type="PANTHER" id="PTHR43861">
    <property type="entry name" value="TRANS-ACONITATE 2-METHYLTRANSFERASE-RELATED"/>
    <property type="match status" value="1"/>
</dbReference>
<accession>A0A327ZLB7</accession>
<dbReference type="GO" id="GO:0008168">
    <property type="term" value="F:methyltransferase activity"/>
    <property type="evidence" value="ECO:0007669"/>
    <property type="project" value="UniProtKB-KW"/>
</dbReference>
<keyword evidence="4" id="KW-0830">Ubiquinone</keyword>
<dbReference type="PANTHER" id="PTHR43861:SF1">
    <property type="entry name" value="TRANS-ACONITATE 2-METHYLTRANSFERASE"/>
    <property type="match status" value="1"/>
</dbReference>
<dbReference type="GO" id="GO:0032259">
    <property type="term" value="P:methylation"/>
    <property type="evidence" value="ECO:0007669"/>
    <property type="project" value="UniProtKB-KW"/>
</dbReference>
<dbReference type="OrthoDB" id="9777638at2"/>
<dbReference type="InterPro" id="IPR041698">
    <property type="entry name" value="Methyltransf_25"/>
</dbReference>
<evidence type="ECO:0000256" key="2">
    <source>
        <dbReference type="ARBA" id="ARBA00022679"/>
    </source>
</evidence>
<keyword evidence="5" id="KW-1185">Reference proteome</keyword>
<keyword evidence="2" id="KW-0808">Transferase</keyword>
<evidence type="ECO:0000259" key="3">
    <source>
        <dbReference type="Pfam" id="PF13649"/>
    </source>
</evidence>
<dbReference type="AlphaFoldDB" id="A0A327ZLB7"/>
<gene>
    <name evidence="4" type="ORF">B0I29_101539</name>
</gene>
<sequence>MDVDYDAELRLHHEVFRRAWGIRAGDHILDIGCGAGRTTRDAARESGDGSAAGVDISGAAVDRARALTAEERNVTFEQADAQTHPFPPDHFDLVISRFGTMFFADPVAAFTNIARALRPSGRLVMMVWQDGELNEWRVAIRRALAGSARSGGPNAFSLADPTTVTKILDTAGFTGITFADVHEPVYYGPDVDAALAWVRGFACTGEALNDPAVTGRLRDMLATHLRDDGVWLDSRAWVITARRR</sequence>
<dbReference type="Proteomes" id="UP000249341">
    <property type="component" value="Unassembled WGS sequence"/>
</dbReference>
<evidence type="ECO:0000256" key="1">
    <source>
        <dbReference type="ARBA" id="ARBA00022603"/>
    </source>
</evidence>
<dbReference type="Gene3D" id="3.40.50.150">
    <property type="entry name" value="Vaccinia Virus protein VP39"/>
    <property type="match status" value="1"/>
</dbReference>
<dbReference type="Pfam" id="PF13649">
    <property type="entry name" value="Methyltransf_25"/>
    <property type="match status" value="1"/>
</dbReference>
<proteinExistence type="predicted"/>
<evidence type="ECO:0000313" key="4">
    <source>
        <dbReference type="EMBL" id="RAK43409.1"/>
    </source>
</evidence>
<name>A0A327ZLB7_9ACTN</name>